<dbReference type="AlphaFoldDB" id="A0A1X1H571"/>
<comment type="caution">
    <text evidence="1">The sequence shown here is derived from an EMBL/GenBank/DDBJ whole genome shotgun (WGS) entry which is preliminary data.</text>
</comment>
<proteinExistence type="predicted"/>
<dbReference type="Proteomes" id="UP000193669">
    <property type="component" value="Unassembled WGS sequence"/>
</dbReference>
<evidence type="ECO:0000313" key="1">
    <source>
        <dbReference type="EMBL" id="ORO54196.1"/>
    </source>
</evidence>
<reference evidence="1 2" key="1">
    <citation type="journal article" date="2016" name="Eur. J. Clin. Microbiol. Infect. Dis.">
        <title>Whole genome sequencing as a tool for phylogenetic analysis of clinical strains of Mitis group streptococci.</title>
        <authorList>
            <person name="Rasmussen L.H."/>
            <person name="Dargis R."/>
            <person name="Hojholt K."/>
            <person name="Christensen J.J."/>
            <person name="Skovgaard O."/>
            <person name="Justesen U.S."/>
            <person name="Rosenvinge F.S."/>
            <person name="Moser C."/>
            <person name="Lukjancenko O."/>
            <person name="Rasmussen S."/>
            <person name="Nielsen X.C."/>
        </authorList>
    </citation>
    <scope>NUCLEOTIDE SEQUENCE [LARGE SCALE GENOMIC DNA]</scope>
    <source>
        <strain evidence="1 2">RH_57980_07</strain>
    </source>
</reference>
<sequence>MISRVKFYDVNDLSIGFYFPRIQEILDAYLSNSYSLNSFLEALEFYNIIKFIENEVFSIDWSLSYIEEIKKSLPSMIQLQNNYFGSAPKDEILNNIKLLQSEYNYREDFFEIFTLFNYGQKISEVEFVQYFIESNLHLCHLLKNTYFLKKYPTFIKQFFLSSPSHLEILLDNFVDSNSCKNVIPSNITNLEWNDLIEKYICDPDVNINYLKILRNPIKGFDKNRYFQLTDKQKLLIDKKIQEFNSSFNDKDFGIQVDIRVYTKKEAYYYAIKKSRELHIEGIEKGLYNPIAVATGGARPKQYEYTLSTFIDSAKLFEKHNFQNILDYFCKDFELSTSVGTFALASFPQLEMGVLERTLGISTRNHYKFGFYFSVKHQLYVMKLIALSKILQKFSLRIEDFITWFFDIFLTNQYGIDWIHFDVPSISETTGNKTATLFRIEESLRKQYKLLSEEGLIGVNLYNITSTPSIESLQSFTKRKYFSMNNSDNNIQQIVNLLFSDQSPIHFINEEYKGSNFKELISQQCLSYANFHEYQIDYIKLLIDAGICQNDTGVISFKDMSQISLLEKIFLYGSVNSISLSESEKLSADRMLDNGWLIFSDTLFSIQEINYLNFVLNNKSYDNSWGIRNKYLHGVPIYDSIQQYEYEYHLILLILIFYIIKINEELKHRSYC</sequence>
<gene>
    <name evidence="1" type="ORF">B7721_06440</name>
</gene>
<name>A0A1X1H571_STROR</name>
<organism evidence="1 2">
    <name type="scientific">Streptococcus oralis subsp. oralis</name>
    <dbReference type="NCBI Taxonomy" id="1891914"/>
    <lineage>
        <taxon>Bacteria</taxon>
        <taxon>Bacillati</taxon>
        <taxon>Bacillota</taxon>
        <taxon>Bacilli</taxon>
        <taxon>Lactobacillales</taxon>
        <taxon>Streptococcaceae</taxon>
        <taxon>Streptococcus</taxon>
    </lineage>
</organism>
<protein>
    <submittedName>
        <fullName evidence="1">Uncharacterized protein</fullName>
    </submittedName>
</protein>
<evidence type="ECO:0000313" key="2">
    <source>
        <dbReference type="Proteomes" id="UP000193669"/>
    </source>
</evidence>
<dbReference type="RefSeq" id="WP_084878124.1">
    <property type="nucleotide sequence ID" value="NZ_NCUK01000013.1"/>
</dbReference>
<accession>A0A1X1H571</accession>
<dbReference type="EMBL" id="NCUK01000013">
    <property type="protein sequence ID" value="ORO54196.1"/>
    <property type="molecule type" value="Genomic_DNA"/>
</dbReference>